<dbReference type="PANTHER" id="PTHR24220:SF685">
    <property type="entry name" value="ABC TRANSPORTER RELATED"/>
    <property type="match status" value="1"/>
</dbReference>
<dbReference type="SUPFAM" id="SSF52540">
    <property type="entry name" value="P-loop containing nucleoside triphosphate hydrolases"/>
    <property type="match status" value="1"/>
</dbReference>
<dbReference type="SMART" id="SM00382">
    <property type="entry name" value="AAA"/>
    <property type="match status" value="1"/>
</dbReference>
<evidence type="ECO:0000256" key="1">
    <source>
        <dbReference type="ARBA" id="ARBA00022448"/>
    </source>
</evidence>
<dbReference type="Proteomes" id="UP001165079">
    <property type="component" value="Unassembled WGS sequence"/>
</dbReference>
<dbReference type="AlphaFoldDB" id="A0A9W6SMR3"/>
<feature type="domain" description="ABC transporter" evidence="4">
    <location>
        <begin position="3"/>
        <end position="223"/>
    </location>
</feature>
<keyword evidence="6" id="KW-1185">Reference proteome</keyword>
<accession>A0A9W6SMR3</accession>
<keyword evidence="1" id="KW-0813">Transport</keyword>
<evidence type="ECO:0000256" key="2">
    <source>
        <dbReference type="ARBA" id="ARBA00022741"/>
    </source>
</evidence>
<dbReference type="GO" id="GO:0016887">
    <property type="term" value="F:ATP hydrolysis activity"/>
    <property type="evidence" value="ECO:0007669"/>
    <property type="project" value="InterPro"/>
</dbReference>
<keyword evidence="3 5" id="KW-0067">ATP-binding</keyword>
<reference evidence="5" key="1">
    <citation type="submission" date="2023-03" db="EMBL/GenBank/DDBJ databases">
        <title>Actinorhabdospora filicis NBRC 111898.</title>
        <authorList>
            <person name="Ichikawa N."/>
            <person name="Sato H."/>
            <person name="Tonouchi N."/>
        </authorList>
    </citation>
    <scope>NUCLEOTIDE SEQUENCE</scope>
    <source>
        <strain evidence="5">NBRC 111898</strain>
    </source>
</reference>
<evidence type="ECO:0000313" key="6">
    <source>
        <dbReference type="Proteomes" id="UP001165079"/>
    </source>
</evidence>
<protein>
    <submittedName>
        <fullName evidence="5">ABC transporter ATP-binding protein</fullName>
    </submittedName>
</protein>
<dbReference type="InterPro" id="IPR017871">
    <property type="entry name" value="ABC_transporter-like_CS"/>
</dbReference>
<dbReference type="CDD" id="cd03255">
    <property type="entry name" value="ABC_MJ0796_LolCDE_FtsE"/>
    <property type="match status" value="1"/>
</dbReference>
<proteinExistence type="predicted"/>
<comment type="caution">
    <text evidence="5">The sequence shown here is derived from an EMBL/GenBank/DDBJ whole genome shotgun (WGS) entry which is preliminary data.</text>
</comment>
<dbReference type="Gene3D" id="3.40.50.300">
    <property type="entry name" value="P-loop containing nucleotide triphosphate hydrolases"/>
    <property type="match status" value="1"/>
</dbReference>
<dbReference type="PROSITE" id="PS50893">
    <property type="entry name" value="ABC_TRANSPORTER_2"/>
    <property type="match status" value="1"/>
</dbReference>
<dbReference type="InterPro" id="IPR003439">
    <property type="entry name" value="ABC_transporter-like_ATP-bd"/>
</dbReference>
<sequence length="223" mass="23741">MSLIMKDVRLTYPDGDRRLVALDDVSLTVEPGEIVAVTGPSGSGKSSLLAVAGALVTAESGTVAVAGTDVTGLGQKDRDRLRRDRVGFVFQQANLLAALTALDQLLLVAHVTGAPKAAARTRAMELLDYVGLAAKAHRRPGRLSGGERQRVAVARALMGEPALLLVDEPTSALDAERGHDVIALLRDATRERRTATVVVTHDLRHLDLLDRAMEMRDGTLTPS</sequence>
<gene>
    <name evidence="5" type="ORF">Afil01_35130</name>
</gene>
<dbReference type="PANTHER" id="PTHR24220">
    <property type="entry name" value="IMPORT ATP-BINDING PROTEIN"/>
    <property type="match status" value="1"/>
</dbReference>
<evidence type="ECO:0000313" key="5">
    <source>
        <dbReference type="EMBL" id="GLZ78706.1"/>
    </source>
</evidence>
<dbReference type="EMBL" id="BSTX01000002">
    <property type="protein sequence ID" value="GLZ78706.1"/>
    <property type="molecule type" value="Genomic_DNA"/>
</dbReference>
<name>A0A9W6SMR3_9ACTN</name>
<dbReference type="GO" id="GO:0005886">
    <property type="term" value="C:plasma membrane"/>
    <property type="evidence" value="ECO:0007669"/>
    <property type="project" value="TreeGrafter"/>
</dbReference>
<evidence type="ECO:0000256" key="3">
    <source>
        <dbReference type="ARBA" id="ARBA00022840"/>
    </source>
</evidence>
<organism evidence="5 6">
    <name type="scientific">Actinorhabdospora filicis</name>
    <dbReference type="NCBI Taxonomy" id="1785913"/>
    <lineage>
        <taxon>Bacteria</taxon>
        <taxon>Bacillati</taxon>
        <taxon>Actinomycetota</taxon>
        <taxon>Actinomycetes</taxon>
        <taxon>Micromonosporales</taxon>
        <taxon>Micromonosporaceae</taxon>
        <taxon>Actinorhabdospora</taxon>
    </lineage>
</organism>
<dbReference type="RefSeq" id="WP_285663853.1">
    <property type="nucleotide sequence ID" value="NZ_BSTX01000002.1"/>
</dbReference>
<dbReference type="InterPro" id="IPR017911">
    <property type="entry name" value="MacB-like_ATP-bd"/>
</dbReference>
<dbReference type="GO" id="GO:0005524">
    <property type="term" value="F:ATP binding"/>
    <property type="evidence" value="ECO:0007669"/>
    <property type="project" value="UniProtKB-KW"/>
</dbReference>
<dbReference type="GO" id="GO:0022857">
    <property type="term" value="F:transmembrane transporter activity"/>
    <property type="evidence" value="ECO:0007669"/>
    <property type="project" value="TreeGrafter"/>
</dbReference>
<keyword evidence="2" id="KW-0547">Nucleotide-binding</keyword>
<dbReference type="InterPro" id="IPR015854">
    <property type="entry name" value="ABC_transpr_LolD-like"/>
</dbReference>
<evidence type="ECO:0000259" key="4">
    <source>
        <dbReference type="PROSITE" id="PS50893"/>
    </source>
</evidence>
<dbReference type="Pfam" id="PF00005">
    <property type="entry name" value="ABC_tran"/>
    <property type="match status" value="1"/>
</dbReference>
<dbReference type="InterPro" id="IPR003593">
    <property type="entry name" value="AAA+_ATPase"/>
</dbReference>
<dbReference type="PROSITE" id="PS00211">
    <property type="entry name" value="ABC_TRANSPORTER_1"/>
    <property type="match status" value="1"/>
</dbReference>
<dbReference type="InterPro" id="IPR027417">
    <property type="entry name" value="P-loop_NTPase"/>
</dbReference>